<dbReference type="AlphaFoldDB" id="A0A7C3YWQ0"/>
<dbReference type="Pfam" id="PF00912">
    <property type="entry name" value="Transgly"/>
    <property type="match status" value="1"/>
</dbReference>
<name>A0A7C3YWQ0_9BACT</name>
<dbReference type="InterPro" id="IPR001264">
    <property type="entry name" value="Glyco_trans_51"/>
</dbReference>
<evidence type="ECO:0000256" key="6">
    <source>
        <dbReference type="ARBA" id="ARBA00022670"/>
    </source>
</evidence>
<evidence type="ECO:0000256" key="11">
    <source>
        <dbReference type="ARBA" id="ARBA00022960"/>
    </source>
</evidence>
<feature type="domain" description="Penicillin-binding protein transpeptidase" evidence="22">
    <location>
        <begin position="446"/>
        <end position="715"/>
    </location>
</feature>
<keyword evidence="16" id="KW-0961">Cell wall biogenesis/degradation</keyword>
<evidence type="ECO:0000256" key="5">
    <source>
        <dbReference type="ARBA" id="ARBA00022645"/>
    </source>
</evidence>
<evidence type="ECO:0000256" key="17">
    <source>
        <dbReference type="ARBA" id="ARBA00044770"/>
    </source>
</evidence>
<dbReference type="Gene3D" id="1.10.3810.10">
    <property type="entry name" value="Biosynthetic peptidoglycan transglycosylase-like"/>
    <property type="match status" value="1"/>
</dbReference>
<keyword evidence="5" id="KW-0121">Carboxypeptidase</keyword>
<feature type="transmembrane region" description="Helical" evidence="21">
    <location>
        <begin position="27"/>
        <end position="51"/>
    </location>
</feature>
<organism evidence="24">
    <name type="scientific">Desulfobacca acetoxidans</name>
    <dbReference type="NCBI Taxonomy" id="60893"/>
    <lineage>
        <taxon>Bacteria</taxon>
        <taxon>Pseudomonadati</taxon>
        <taxon>Thermodesulfobacteriota</taxon>
        <taxon>Desulfobaccia</taxon>
        <taxon>Desulfobaccales</taxon>
        <taxon>Desulfobaccaceae</taxon>
        <taxon>Desulfobacca</taxon>
    </lineage>
</organism>
<evidence type="ECO:0000256" key="4">
    <source>
        <dbReference type="ARBA" id="ARBA00007739"/>
    </source>
</evidence>
<dbReference type="Pfam" id="PF00905">
    <property type="entry name" value="Transpeptidase"/>
    <property type="match status" value="1"/>
</dbReference>
<keyword evidence="14 21" id="KW-0472">Membrane</keyword>
<dbReference type="GO" id="GO:0009252">
    <property type="term" value="P:peptidoglycan biosynthetic process"/>
    <property type="evidence" value="ECO:0007669"/>
    <property type="project" value="UniProtKB-UniPathway"/>
</dbReference>
<keyword evidence="7" id="KW-0328">Glycosyltransferase</keyword>
<comment type="catalytic activity">
    <reaction evidence="18">
        <text>[GlcNAc-(1-&gt;4)-Mur2Ac(oyl-L-Ala-gamma-D-Glu-L-Lys-D-Ala-D-Ala)](n)-di-trans,octa-cis-undecaprenyl diphosphate + beta-D-GlcNAc-(1-&gt;4)-Mur2Ac(oyl-L-Ala-gamma-D-Glu-L-Lys-D-Ala-D-Ala)-di-trans,octa-cis-undecaprenyl diphosphate = [GlcNAc-(1-&gt;4)-Mur2Ac(oyl-L-Ala-gamma-D-Glu-L-Lys-D-Ala-D-Ala)](n+1)-di-trans,octa-cis-undecaprenyl diphosphate + di-trans,octa-cis-undecaprenyl diphosphate + H(+)</text>
        <dbReference type="Rhea" id="RHEA:23708"/>
        <dbReference type="Rhea" id="RHEA-COMP:9602"/>
        <dbReference type="Rhea" id="RHEA-COMP:9603"/>
        <dbReference type="ChEBI" id="CHEBI:15378"/>
        <dbReference type="ChEBI" id="CHEBI:58405"/>
        <dbReference type="ChEBI" id="CHEBI:60033"/>
        <dbReference type="ChEBI" id="CHEBI:78435"/>
        <dbReference type="EC" id="2.4.99.28"/>
    </reaction>
</comment>
<dbReference type="GO" id="GO:0071555">
    <property type="term" value="P:cell wall organization"/>
    <property type="evidence" value="ECO:0007669"/>
    <property type="project" value="UniProtKB-KW"/>
</dbReference>
<dbReference type="GO" id="GO:0008955">
    <property type="term" value="F:peptidoglycan glycosyltransferase activity"/>
    <property type="evidence" value="ECO:0007669"/>
    <property type="project" value="UniProtKB-EC"/>
</dbReference>
<keyword evidence="10" id="KW-0378">Hydrolase</keyword>
<comment type="pathway">
    <text evidence="2">Cell wall biogenesis; peptidoglycan biosynthesis.</text>
</comment>
<dbReference type="UniPathway" id="UPA00219"/>
<feature type="domain" description="Glycosyl transferase family 51" evidence="23">
    <location>
        <begin position="77"/>
        <end position="251"/>
    </location>
</feature>
<dbReference type="InterPro" id="IPR036950">
    <property type="entry name" value="PBP_transglycosylase"/>
</dbReference>
<evidence type="ECO:0000256" key="2">
    <source>
        <dbReference type="ARBA" id="ARBA00004752"/>
    </source>
</evidence>
<comment type="pathway">
    <text evidence="19">Glycan biosynthesis.</text>
</comment>
<evidence type="ECO:0000256" key="1">
    <source>
        <dbReference type="ARBA" id="ARBA00004370"/>
    </source>
</evidence>
<evidence type="ECO:0000256" key="10">
    <source>
        <dbReference type="ARBA" id="ARBA00022801"/>
    </source>
</evidence>
<sequence>MKPLRGMGDPKIDRFRARRIWAKRLTWILYGLLFTGLLAVAGAAGFVYYTFIKDLPDFTSIKAYRPPVVTTIYSRDGRLIGEYCSERRIEVPYSRLPRHLVMAFVAAEDSRFFEHPGVDLFGIIRAFIRNVEAGEIVEGGSTITQQLVKRIMLTSEKSFGRKIKEAVLAYRIDNYLTKEEIITLYLNHIFLGRGAYGVEAAAQEFFGKHVEDLTLAESAILAGIPKAPSRYSPYLNPERAKQRQAYVLRRMVEVGFITKEQAAAALRQPIKLKALRPDFIKECGYFTEHVRALLEERFGKEQLLNLGLKVYTTADVDLHQVAQKAIKDGLNDIVKRNGYEGPIKHLRAKDIGNFQQHQFNYFRKYPPRKGALITALVVKGEKKGQKVQIRFGDHAGTLVQSSNPDVRELQSELRTGDLIKVRLISEERPKRWTAKLEPAALEQGALISMELETGKVRVLMGGKDFADSTFNRAIQARRQPGSAFKPIIYAAAVERGYGPNSILMDEPLSLPGGRRGESWSPQNYDHSYYGAIPLSTALALSRNVPAVRMMMAIGVPAVVNMAKTLGISSPIYPNYSSALGSSEVTLYELTRAYSVFPNRGNLVDPIFIQRLEDRDGRVLFEAQPRRRQVMKPESADIMTKLLLGVVERGTATRVQVLGRPVGGKTGTTNDNRDAWFIGFTPSLITGVWVGMDTERSLGPKETGSQAAAPIFISYMKEALKDQPVEHFSEEVKGRPQKRESDSEDYYEEEEPGQEEPGQEDDTYQERKNTLTEGSTKPTTPPKDFFKKDLEG</sequence>
<evidence type="ECO:0000259" key="22">
    <source>
        <dbReference type="Pfam" id="PF00905"/>
    </source>
</evidence>
<dbReference type="InterPro" id="IPR023346">
    <property type="entry name" value="Lysozyme-like_dom_sf"/>
</dbReference>
<protein>
    <recommendedName>
        <fullName evidence="17">peptidoglycan glycosyltransferase</fullName>
        <ecNumber evidence="17">2.4.99.28</ecNumber>
    </recommendedName>
</protein>
<gene>
    <name evidence="24" type="ORF">ENW96_00130</name>
</gene>
<dbReference type="EC" id="2.4.99.28" evidence="17"/>
<evidence type="ECO:0000256" key="16">
    <source>
        <dbReference type="ARBA" id="ARBA00023316"/>
    </source>
</evidence>
<keyword evidence="13 21" id="KW-1133">Transmembrane helix</keyword>
<dbReference type="InterPro" id="IPR001460">
    <property type="entry name" value="PCN-bd_Tpept"/>
</dbReference>
<evidence type="ECO:0000256" key="14">
    <source>
        <dbReference type="ARBA" id="ARBA00023136"/>
    </source>
</evidence>
<dbReference type="GO" id="GO:0006508">
    <property type="term" value="P:proteolysis"/>
    <property type="evidence" value="ECO:0007669"/>
    <property type="project" value="UniProtKB-KW"/>
</dbReference>
<reference evidence="24" key="1">
    <citation type="journal article" date="2020" name="mSystems">
        <title>Genome- and Community-Level Interaction Insights into Carbon Utilization and Element Cycling Functions of Hydrothermarchaeota in Hydrothermal Sediment.</title>
        <authorList>
            <person name="Zhou Z."/>
            <person name="Liu Y."/>
            <person name="Xu W."/>
            <person name="Pan J."/>
            <person name="Luo Z.H."/>
            <person name="Li M."/>
        </authorList>
    </citation>
    <scope>NUCLEOTIDE SEQUENCE [LARGE SCALE GENOMIC DNA]</scope>
    <source>
        <strain evidence="24">SpSt-897</strain>
    </source>
</reference>
<dbReference type="GO" id="GO:0008360">
    <property type="term" value="P:regulation of cell shape"/>
    <property type="evidence" value="ECO:0007669"/>
    <property type="project" value="UniProtKB-KW"/>
</dbReference>
<evidence type="ECO:0000256" key="12">
    <source>
        <dbReference type="ARBA" id="ARBA00022984"/>
    </source>
</evidence>
<dbReference type="GO" id="GO:0030288">
    <property type="term" value="C:outer membrane-bounded periplasmic space"/>
    <property type="evidence" value="ECO:0007669"/>
    <property type="project" value="TreeGrafter"/>
</dbReference>
<evidence type="ECO:0000256" key="8">
    <source>
        <dbReference type="ARBA" id="ARBA00022679"/>
    </source>
</evidence>
<keyword evidence="8" id="KW-0808">Transferase</keyword>
<comment type="caution">
    <text evidence="24">The sequence shown here is derived from an EMBL/GenBank/DDBJ whole genome shotgun (WGS) entry which is preliminary data.</text>
</comment>
<dbReference type="GO" id="GO:0008658">
    <property type="term" value="F:penicillin binding"/>
    <property type="evidence" value="ECO:0007669"/>
    <property type="project" value="InterPro"/>
</dbReference>
<keyword evidence="6" id="KW-0645">Protease</keyword>
<evidence type="ECO:0000256" key="3">
    <source>
        <dbReference type="ARBA" id="ARBA00007090"/>
    </source>
</evidence>
<dbReference type="PANTHER" id="PTHR32282">
    <property type="entry name" value="BINDING PROTEIN TRANSPEPTIDASE, PUTATIVE-RELATED"/>
    <property type="match status" value="1"/>
</dbReference>
<feature type="compositionally biased region" description="Basic and acidic residues" evidence="20">
    <location>
        <begin position="726"/>
        <end position="740"/>
    </location>
</feature>
<proteinExistence type="inferred from homology"/>
<dbReference type="EMBL" id="DTMF01000005">
    <property type="protein sequence ID" value="HGF32784.1"/>
    <property type="molecule type" value="Genomic_DNA"/>
</dbReference>
<feature type="compositionally biased region" description="Acidic residues" evidence="20">
    <location>
        <begin position="741"/>
        <end position="762"/>
    </location>
</feature>
<comment type="similarity">
    <text evidence="4">In the N-terminal section; belongs to the glycosyltransferase 51 family.</text>
</comment>
<dbReference type="NCBIfam" id="TIGR02074">
    <property type="entry name" value="PBP_1a_fam"/>
    <property type="match status" value="1"/>
</dbReference>
<dbReference type="GO" id="GO:0016020">
    <property type="term" value="C:membrane"/>
    <property type="evidence" value="ECO:0007669"/>
    <property type="project" value="UniProtKB-SubCell"/>
</dbReference>
<evidence type="ECO:0000256" key="21">
    <source>
        <dbReference type="SAM" id="Phobius"/>
    </source>
</evidence>
<evidence type="ECO:0000256" key="13">
    <source>
        <dbReference type="ARBA" id="ARBA00022989"/>
    </source>
</evidence>
<evidence type="ECO:0000313" key="24">
    <source>
        <dbReference type="EMBL" id="HGF32784.1"/>
    </source>
</evidence>
<accession>A0A7C3YWQ0</accession>
<keyword evidence="11" id="KW-0133">Cell shape</keyword>
<evidence type="ECO:0000256" key="19">
    <source>
        <dbReference type="ARBA" id="ARBA00060592"/>
    </source>
</evidence>
<dbReference type="FunFam" id="1.10.3810.10:FF:000003">
    <property type="entry name" value="Penicillin-binding protein 1a"/>
    <property type="match status" value="1"/>
</dbReference>
<keyword evidence="15" id="KW-0511">Multifunctional enzyme</keyword>
<evidence type="ECO:0000256" key="15">
    <source>
        <dbReference type="ARBA" id="ARBA00023268"/>
    </source>
</evidence>
<evidence type="ECO:0000259" key="23">
    <source>
        <dbReference type="Pfam" id="PF00912"/>
    </source>
</evidence>
<dbReference type="SUPFAM" id="SSF56601">
    <property type="entry name" value="beta-lactamase/transpeptidase-like"/>
    <property type="match status" value="1"/>
</dbReference>
<keyword evidence="12" id="KW-0573">Peptidoglycan synthesis</keyword>
<feature type="region of interest" description="Disordered" evidence="20">
    <location>
        <begin position="726"/>
        <end position="791"/>
    </location>
</feature>
<evidence type="ECO:0000256" key="20">
    <source>
        <dbReference type="SAM" id="MobiDB-lite"/>
    </source>
</evidence>
<evidence type="ECO:0000256" key="9">
    <source>
        <dbReference type="ARBA" id="ARBA00022692"/>
    </source>
</evidence>
<dbReference type="GO" id="GO:0004180">
    <property type="term" value="F:carboxypeptidase activity"/>
    <property type="evidence" value="ECO:0007669"/>
    <property type="project" value="UniProtKB-KW"/>
</dbReference>
<dbReference type="Gene3D" id="3.40.710.10">
    <property type="entry name" value="DD-peptidase/beta-lactamase superfamily"/>
    <property type="match status" value="2"/>
</dbReference>
<dbReference type="PANTHER" id="PTHR32282:SF33">
    <property type="entry name" value="PEPTIDOGLYCAN GLYCOSYLTRANSFERASE"/>
    <property type="match status" value="1"/>
</dbReference>
<dbReference type="SUPFAM" id="SSF53955">
    <property type="entry name" value="Lysozyme-like"/>
    <property type="match status" value="1"/>
</dbReference>
<dbReference type="InterPro" id="IPR012338">
    <property type="entry name" value="Beta-lactam/transpept-like"/>
</dbReference>
<evidence type="ECO:0000256" key="7">
    <source>
        <dbReference type="ARBA" id="ARBA00022676"/>
    </source>
</evidence>
<comment type="similarity">
    <text evidence="3">In the C-terminal section; belongs to the transpeptidase family.</text>
</comment>
<evidence type="ECO:0000256" key="18">
    <source>
        <dbReference type="ARBA" id="ARBA00049902"/>
    </source>
</evidence>
<comment type="subcellular location">
    <subcellularLocation>
        <location evidence="1">Membrane</location>
    </subcellularLocation>
</comment>
<dbReference type="InterPro" id="IPR050396">
    <property type="entry name" value="Glycosyltr_51/Transpeptidase"/>
</dbReference>
<keyword evidence="9 21" id="KW-0812">Transmembrane</keyword>